<protein>
    <recommendedName>
        <fullName evidence="4">BPTI/Kunitz inhibitor domain-containing protein</fullName>
    </recommendedName>
</protein>
<accession>A0A3P7JUC2</accession>
<dbReference type="PROSITE" id="PS50279">
    <property type="entry name" value="BPTI_KUNITZ_2"/>
    <property type="match status" value="1"/>
</dbReference>
<dbReference type="AlphaFoldDB" id="A0A3P7JUC2"/>
<dbReference type="InterPro" id="IPR020901">
    <property type="entry name" value="Prtase_inh_Kunz-CS"/>
</dbReference>
<dbReference type="Pfam" id="PF00014">
    <property type="entry name" value="Kunitz_BPTI"/>
    <property type="match status" value="1"/>
</dbReference>
<feature type="compositionally biased region" description="Polar residues" evidence="3">
    <location>
        <begin position="191"/>
        <end position="203"/>
    </location>
</feature>
<name>A0A3P7JUC2_STRVU</name>
<dbReference type="InterPro" id="IPR051388">
    <property type="entry name" value="Serpin_venom_toxin"/>
</dbReference>
<keyword evidence="1" id="KW-1015">Disulfide bond</keyword>
<evidence type="ECO:0000313" key="5">
    <source>
        <dbReference type="EMBL" id="VDM84683.1"/>
    </source>
</evidence>
<dbReference type="PROSITE" id="PS00280">
    <property type="entry name" value="BPTI_KUNITZ_1"/>
    <property type="match status" value="1"/>
</dbReference>
<dbReference type="Gene3D" id="4.10.410.10">
    <property type="entry name" value="Pancreatic trypsin inhibitor Kunitz domain"/>
    <property type="match status" value="1"/>
</dbReference>
<dbReference type="EMBL" id="UYYB01132177">
    <property type="protein sequence ID" value="VDM84683.1"/>
    <property type="molecule type" value="Genomic_DNA"/>
</dbReference>
<evidence type="ECO:0000259" key="4">
    <source>
        <dbReference type="PROSITE" id="PS50279"/>
    </source>
</evidence>
<dbReference type="GO" id="GO:0004867">
    <property type="term" value="F:serine-type endopeptidase inhibitor activity"/>
    <property type="evidence" value="ECO:0007669"/>
    <property type="project" value="InterPro"/>
</dbReference>
<feature type="domain" description="BPTI/Kunitz inhibitor" evidence="4">
    <location>
        <begin position="2"/>
        <end position="52"/>
    </location>
</feature>
<dbReference type="PANTHER" id="PTHR46751">
    <property type="entry name" value="EPPIN"/>
    <property type="match status" value="1"/>
</dbReference>
<proteinExistence type="inferred from homology"/>
<sequence length="203" mass="21275">LCEHDIEVGECSGVFVRFGYDRASNDCRQFTYGGCGGNGNNFANIQECRNVCVKKVCNPNPQCDLARCQIVNDQSGCSDTPKCPDVDVGSCKDPCIVINNRKGCKDCICPTIPSSGQVPSSSEEEEDEEPAVAPPSPRTTSRPVTNAPLATGPPRPPATPTKVGPPAGPTVSNAAPPGSRDNRVNPRQGRSCANSSIIANEAG</sequence>
<gene>
    <name evidence="5" type="ORF">SVUK_LOCUS19681</name>
</gene>
<feature type="compositionally biased region" description="Low complexity" evidence="3">
    <location>
        <begin position="138"/>
        <end position="150"/>
    </location>
</feature>
<dbReference type="Proteomes" id="UP000270094">
    <property type="component" value="Unassembled WGS sequence"/>
</dbReference>
<feature type="non-terminal residue" evidence="5">
    <location>
        <position position="1"/>
    </location>
</feature>
<evidence type="ECO:0000313" key="6">
    <source>
        <dbReference type="Proteomes" id="UP000270094"/>
    </source>
</evidence>
<keyword evidence="6" id="KW-1185">Reference proteome</keyword>
<evidence type="ECO:0000256" key="2">
    <source>
        <dbReference type="ARBA" id="ARBA00038506"/>
    </source>
</evidence>
<evidence type="ECO:0000256" key="1">
    <source>
        <dbReference type="ARBA" id="ARBA00023157"/>
    </source>
</evidence>
<comment type="similarity">
    <text evidence="2">Belongs to the venom Kunitz-type family. 03 (sub-Kunitz) subfamily.</text>
</comment>
<dbReference type="OrthoDB" id="4473401at2759"/>
<dbReference type="InterPro" id="IPR002223">
    <property type="entry name" value="Kunitz_BPTI"/>
</dbReference>
<dbReference type="PANTHER" id="PTHR46751:SF1">
    <property type="entry name" value="WAP FOUR-DISULFIDE CORE DOMAIN PROTEIN 6A"/>
    <property type="match status" value="1"/>
</dbReference>
<feature type="region of interest" description="Disordered" evidence="3">
    <location>
        <begin position="114"/>
        <end position="203"/>
    </location>
</feature>
<dbReference type="GO" id="GO:0005615">
    <property type="term" value="C:extracellular space"/>
    <property type="evidence" value="ECO:0007669"/>
    <property type="project" value="TreeGrafter"/>
</dbReference>
<dbReference type="PRINTS" id="PR00759">
    <property type="entry name" value="BASICPTASE"/>
</dbReference>
<organism evidence="5 6">
    <name type="scientific">Strongylus vulgaris</name>
    <name type="common">Blood worm</name>
    <dbReference type="NCBI Taxonomy" id="40348"/>
    <lineage>
        <taxon>Eukaryota</taxon>
        <taxon>Metazoa</taxon>
        <taxon>Ecdysozoa</taxon>
        <taxon>Nematoda</taxon>
        <taxon>Chromadorea</taxon>
        <taxon>Rhabditida</taxon>
        <taxon>Rhabditina</taxon>
        <taxon>Rhabditomorpha</taxon>
        <taxon>Strongyloidea</taxon>
        <taxon>Strongylidae</taxon>
        <taxon>Strongylus</taxon>
    </lineage>
</organism>
<dbReference type="SUPFAM" id="SSF57362">
    <property type="entry name" value="BPTI-like"/>
    <property type="match status" value="1"/>
</dbReference>
<evidence type="ECO:0000256" key="3">
    <source>
        <dbReference type="SAM" id="MobiDB-lite"/>
    </source>
</evidence>
<dbReference type="InterPro" id="IPR036880">
    <property type="entry name" value="Kunitz_BPTI_sf"/>
</dbReference>
<reference evidence="5 6" key="1">
    <citation type="submission" date="2018-11" db="EMBL/GenBank/DDBJ databases">
        <authorList>
            <consortium name="Pathogen Informatics"/>
        </authorList>
    </citation>
    <scope>NUCLEOTIDE SEQUENCE [LARGE SCALE GENOMIC DNA]</scope>
</reference>
<dbReference type="SMART" id="SM00131">
    <property type="entry name" value="KU"/>
    <property type="match status" value="1"/>
</dbReference>